<dbReference type="GO" id="GO:0017136">
    <property type="term" value="F:histone deacetylase activity, NAD-dependent"/>
    <property type="evidence" value="ECO:0007669"/>
    <property type="project" value="TreeGrafter"/>
</dbReference>
<feature type="binding site" evidence="3">
    <location>
        <begin position="213"/>
        <end position="215"/>
    </location>
    <ligand>
        <name>NAD(+)</name>
        <dbReference type="ChEBI" id="CHEBI:57540"/>
    </ligand>
</feature>
<evidence type="ECO:0000256" key="3">
    <source>
        <dbReference type="HAMAP-Rule" id="MF_01121"/>
    </source>
</evidence>
<feature type="binding site" evidence="3 4">
    <location>
        <position position="131"/>
    </location>
    <ligand>
        <name>Zn(2+)</name>
        <dbReference type="ChEBI" id="CHEBI:29105"/>
    </ligand>
</feature>
<dbReference type="EC" id="2.3.1.286" evidence="3"/>
<keyword evidence="2 3" id="KW-0520">NAD</keyword>
<dbReference type="PROSITE" id="PS50305">
    <property type="entry name" value="SIRTUIN"/>
    <property type="match status" value="1"/>
</dbReference>
<comment type="caution">
    <text evidence="3">Lacks conserved residue(s) required for the propagation of feature annotation.</text>
</comment>
<dbReference type="CDD" id="cd01412">
    <property type="entry name" value="SIRT5_Af1_CobB"/>
    <property type="match status" value="1"/>
</dbReference>
<dbReference type="PANTHER" id="PTHR11085:SF10">
    <property type="entry name" value="NAD-DEPENDENT PROTEIN DEACYLASE SIRTUIN-5, MITOCHONDRIAL-RELATED"/>
    <property type="match status" value="1"/>
</dbReference>
<dbReference type="NCBIfam" id="NF001753">
    <property type="entry name" value="PRK00481.1-3"/>
    <property type="match status" value="1"/>
</dbReference>
<dbReference type="Proteomes" id="UP000199250">
    <property type="component" value="Unassembled WGS sequence"/>
</dbReference>
<dbReference type="AlphaFoldDB" id="A0A1H6SQG4"/>
<dbReference type="HAMAP" id="MF_01121">
    <property type="entry name" value="Sirtuin_ClassIII"/>
    <property type="match status" value="1"/>
</dbReference>
<feature type="binding site" evidence="3">
    <location>
        <position position="231"/>
    </location>
    <ligand>
        <name>NAD(+)</name>
        <dbReference type="ChEBI" id="CHEBI:57540"/>
    </ligand>
</feature>
<evidence type="ECO:0000256" key="4">
    <source>
        <dbReference type="PROSITE-ProRule" id="PRU00236"/>
    </source>
</evidence>
<comment type="similarity">
    <text evidence="3">Belongs to the sirtuin family. Class III subfamily.</text>
</comment>
<feature type="active site" description="Proton acceptor" evidence="3 4">
    <location>
        <position position="120"/>
    </location>
</feature>
<dbReference type="GO" id="GO:0005737">
    <property type="term" value="C:cytoplasm"/>
    <property type="evidence" value="ECO:0007669"/>
    <property type="project" value="UniProtKB-SubCell"/>
</dbReference>
<dbReference type="Pfam" id="PF02146">
    <property type="entry name" value="SIR2"/>
    <property type="match status" value="1"/>
</dbReference>
<dbReference type="RefSeq" id="WP_090730644.1">
    <property type="nucleotide sequence ID" value="NZ_FNYQ01000014.1"/>
</dbReference>
<comment type="cofactor">
    <cofactor evidence="3">
        <name>Zn(2+)</name>
        <dbReference type="ChEBI" id="CHEBI:29105"/>
    </cofactor>
    <text evidence="3">Binds 1 zinc ion per subunit.</text>
</comment>
<evidence type="ECO:0000256" key="2">
    <source>
        <dbReference type="ARBA" id="ARBA00023027"/>
    </source>
</evidence>
<dbReference type="GO" id="GO:0036054">
    <property type="term" value="F:protein-malonyllysine demalonylase activity"/>
    <property type="evidence" value="ECO:0007669"/>
    <property type="project" value="InterPro"/>
</dbReference>
<feature type="binding site" evidence="3 4">
    <location>
        <position position="148"/>
    </location>
    <ligand>
        <name>Zn(2+)</name>
        <dbReference type="ChEBI" id="CHEBI:29105"/>
    </ligand>
</feature>
<name>A0A1H6SQG4_9GAMM</name>
<comment type="catalytic activity">
    <reaction evidence="3">
        <text>N(6)-acetyl-L-lysyl-[protein] + NAD(+) + H2O = 2''-O-acetyl-ADP-D-ribose + nicotinamide + L-lysyl-[protein]</text>
        <dbReference type="Rhea" id="RHEA:43636"/>
        <dbReference type="Rhea" id="RHEA-COMP:9752"/>
        <dbReference type="Rhea" id="RHEA-COMP:10731"/>
        <dbReference type="ChEBI" id="CHEBI:15377"/>
        <dbReference type="ChEBI" id="CHEBI:17154"/>
        <dbReference type="ChEBI" id="CHEBI:29969"/>
        <dbReference type="ChEBI" id="CHEBI:57540"/>
        <dbReference type="ChEBI" id="CHEBI:61930"/>
        <dbReference type="ChEBI" id="CHEBI:83767"/>
        <dbReference type="EC" id="2.3.1.286"/>
    </reaction>
</comment>
<dbReference type="InterPro" id="IPR003000">
    <property type="entry name" value="Sirtuin"/>
</dbReference>
<dbReference type="Gene3D" id="3.30.1600.10">
    <property type="entry name" value="SIR2/SIRT2 'Small Domain"/>
    <property type="match status" value="1"/>
</dbReference>
<keyword evidence="3" id="KW-0963">Cytoplasm</keyword>
<comment type="catalytic activity">
    <reaction evidence="3">
        <text>N(6)-succinyl-L-lysyl-[protein] + NAD(+) + H2O = 2''-O-succinyl-ADP-D-ribose + nicotinamide + L-lysyl-[protein]</text>
        <dbReference type="Rhea" id="RHEA:47668"/>
        <dbReference type="Rhea" id="RHEA-COMP:9752"/>
        <dbReference type="Rhea" id="RHEA-COMP:11877"/>
        <dbReference type="ChEBI" id="CHEBI:15377"/>
        <dbReference type="ChEBI" id="CHEBI:17154"/>
        <dbReference type="ChEBI" id="CHEBI:29969"/>
        <dbReference type="ChEBI" id="CHEBI:57540"/>
        <dbReference type="ChEBI" id="CHEBI:87830"/>
        <dbReference type="ChEBI" id="CHEBI:87832"/>
    </reaction>
</comment>
<keyword evidence="3 4" id="KW-0479">Metal-binding</keyword>
<dbReference type="InterPro" id="IPR050134">
    <property type="entry name" value="NAD-dep_sirtuin_deacylases"/>
</dbReference>
<feature type="binding site" evidence="3">
    <location>
        <position position="71"/>
    </location>
    <ligand>
        <name>substrate</name>
    </ligand>
</feature>
<dbReference type="PANTHER" id="PTHR11085">
    <property type="entry name" value="NAD-DEPENDENT PROTEIN DEACYLASE SIRTUIN-5, MITOCHONDRIAL-RELATED"/>
    <property type="match status" value="1"/>
</dbReference>
<keyword evidence="1" id="KW-0808">Transferase</keyword>
<evidence type="ECO:0000313" key="6">
    <source>
        <dbReference type="EMBL" id="SEI65832.1"/>
    </source>
</evidence>
<feature type="binding site" evidence="3">
    <location>
        <position position="68"/>
    </location>
    <ligand>
        <name>substrate</name>
    </ligand>
</feature>
<organism evidence="6 7">
    <name type="scientific">Azotobacter beijerinckii</name>
    <dbReference type="NCBI Taxonomy" id="170623"/>
    <lineage>
        <taxon>Bacteria</taxon>
        <taxon>Pseudomonadati</taxon>
        <taxon>Pseudomonadota</taxon>
        <taxon>Gammaproteobacteria</taxon>
        <taxon>Pseudomonadales</taxon>
        <taxon>Pseudomonadaceae</taxon>
        <taxon>Azotobacter</taxon>
    </lineage>
</organism>
<feature type="binding site" evidence="3">
    <location>
        <begin position="187"/>
        <end position="189"/>
    </location>
    <ligand>
        <name>NAD(+)</name>
        <dbReference type="ChEBI" id="CHEBI:57540"/>
    </ligand>
</feature>
<dbReference type="EMBL" id="FNYQ01000014">
    <property type="protein sequence ID" value="SEI65832.1"/>
    <property type="molecule type" value="Genomic_DNA"/>
</dbReference>
<reference evidence="6 7" key="1">
    <citation type="submission" date="2016-10" db="EMBL/GenBank/DDBJ databases">
        <authorList>
            <person name="de Groot N.N."/>
        </authorList>
    </citation>
    <scope>NUCLEOTIDE SEQUENCE [LARGE SCALE GENOMIC DNA]</scope>
    <source>
        <strain evidence="6 7">DSM 373</strain>
    </source>
</reference>
<dbReference type="InterPro" id="IPR026590">
    <property type="entry name" value="Ssirtuin_cat_dom"/>
</dbReference>
<dbReference type="GO" id="GO:0070403">
    <property type="term" value="F:NAD+ binding"/>
    <property type="evidence" value="ECO:0007669"/>
    <property type="project" value="UniProtKB-UniRule"/>
</dbReference>
<feature type="binding site" evidence="3 4">
    <location>
        <position position="128"/>
    </location>
    <ligand>
        <name>Zn(2+)</name>
        <dbReference type="ChEBI" id="CHEBI:29105"/>
    </ligand>
</feature>
<protein>
    <recommendedName>
        <fullName evidence="3">NAD-dependent protein deacylase</fullName>
        <ecNumber evidence="3">2.3.1.286</ecNumber>
    </recommendedName>
    <alternativeName>
        <fullName evidence="3">Regulatory protein SIR2 homolog</fullName>
    </alternativeName>
</protein>
<dbReference type="GO" id="GO:0008270">
    <property type="term" value="F:zinc ion binding"/>
    <property type="evidence" value="ECO:0007669"/>
    <property type="project" value="UniProtKB-UniRule"/>
</dbReference>
<feature type="domain" description="Deacetylase sirtuin-type" evidence="5">
    <location>
        <begin position="1"/>
        <end position="244"/>
    </location>
</feature>
<dbReference type="GO" id="GO:0036055">
    <property type="term" value="F:protein-succinyllysine desuccinylase activity"/>
    <property type="evidence" value="ECO:0007669"/>
    <property type="project" value="UniProtKB-UniRule"/>
</dbReference>
<gene>
    <name evidence="3" type="primary">cobB</name>
    <name evidence="6" type="ORF">SAMN04244572_01225</name>
</gene>
<dbReference type="OrthoDB" id="9800582at2"/>
<proteinExistence type="inferred from homology"/>
<evidence type="ECO:0000259" key="5">
    <source>
        <dbReference type="PROSITE" id="PS50305"/>
    </source>
</evidence>
<feature type="binding site" evidence="3 4">
    <location>
        <position position="150"/>
    </location>
    <ligand>
        <name>Zn(2+)</name>
        <dbReference type="ChEBI" id="CHEBI:29105"/>
    </ligand>
</feature>
<dbReference type="InterPro" id="IPR029035">
    <property type="entry name" value="DHS-like_NAD/FAD-binding_dom"/>
</dbReference>
<feature type="binding site" evidence="3">
    <location>
        <begin position="102"/>
        <end position="105"/>
    </location>
    <ligand>
        <name>NAD(+)</name>
        <dbReference type="ChEBI" id="CHEBI:57540"/>
    </ligand>
</feature>
<accession>A0A1H6SQG4</accession>
<comment type="function">
    <text evidence="3">NAD-dependent lysine deacetylase and desuccinylase that specifically removes acetyl and succinyl groups on target proteins. Modulates the activities of several proteins which are inactive in their acylated form.</text>
</comment>
<evidence type="ECO:0000256" key="1">
    <source>
        <dbReference type="ARBA" id="ARBA00022679"/>
    </source>
</evidence>
<comment type="domain">
    <text evidence="3">2 residues (Tyr-68 and Arg-71) present in a large hydrophobic pocket are probably involved in substrate specificity. They are important for desuccinylation activity, but dispensable for deacetylation activity.</text>
</comment>
<comment type="subcellular location">
    <subcellularLocation>
        <location evidence="3">Cytoplasm</location>
    </subcellularLocation>
</comment>
<dbReference type="InterPro" id="IPR026591">
    <property type="entry name" value="Sirtuin_cat_small_dom_sf"/>
</dbReference>
<sequence>MHDALPDLARRLRNAARVVFFTGAGVSAESGIPTFRDAQTGLWARYRPEELASPEGFRADPRTVWEWYAWRREKCLAAEPNPAHRAIAELERRLPGVTLITQNVDGLHQRAGSPAPLELHGNLHRLKCFRCEADGGDWPENLDSLPHCACGGLLRPAVVWFGENLPGEVLARASEAGLQAELFFSVGTSSLVYPAAELPFSAKRRGAFVVEINPQPTPLSRHADLCLHGPAGSVLPQLLAALED</sequence>
<dbReference type="InterPro" id="IPR027546">
    <property type="entry name" value="Sirtuin_class_III"/>
</dbReference>
<dbReference type="Gene3D" id="3.40.50.1220">
    <property type="entry name" value="TPP-binding domain"/>
    <property type="match status" value="1"/>
</dbReference>
<dbReference type="SUPFAM" id="SSF52467">
    <property type="entry name" value="DHS-like NAD/FAD-binding domain"/>
    <property type="match status" value="1"/>
</dbReference>
<evidence type="ECO:0000313" key="7">
    <source>
        <dbReference type="Proteomes" id="UP000199250"/>
    </source>
</evidence>
<keyword evidence="3 4" id="KW-0862">Zinc</keyword>